<feature type="compositionally biased region" description="Acidic residues" evidence="1">
    <location>
        <begin position="131"/>
        <end position="147"/>
    </location>
</feature>
<feature type="region of interest" description="Disordered" evidence="1">
    <location>
        <begin position="46"/>
        <end position="147"/>
    </location>
</feature>
<dbReference type="OMA" id="PERQEYA"/>
<dbReference type="GO" id="GO:0097730">
    <property type="term" value="C:non-motile cilium"/>
    <property type="evidence" value="ECO:0007669"/>
    <property type="project" value="TreeGrafter"/>
</dbReference>
<feature type="compositionally biased region" description="Basic and acidic residues" evidence="1">
    <location>
        <begin position="87"/>
        <end position="100"/>
    </location>
</feature>
<evidence type="ECO:0000313" key="3">
    <source>
        <dbReference type="WBParaSite" id="nRc.2.0.1.t00076-RA"/>
    </source>
</evidence>
<dbReference type="GO" id="GO:0097546">
    <property type="term" value="C:ciliary base"/>
    <property type="evidence" value="ECO:0007669"/>
    <property type="project" value="TreeGrafter"/>
</dbReference>
<evidence type="ECO:0000313" key="2">
    <source>
        <dbReference type="Proteomes" id="UP000887565"/>
    </source>
</evidence>
<dbReference type="Proteomes" id="UP000887565">
    <property type="component" value="Unplaced"/>
</dbReference>
<dbReference type="GO" id="GO:0036064">
    <property type="term" value="C:ciliary basal body"/>
    <property type="evidence" value="ECO:0007669"/>
    <property type="project" value="TreeGrafter"/>
</dbReference>
<dbReference type="PANTHER" id="PTHR44117">
    <property type="entry name" value="INTRAFLAGELLAR TRANSPORT PROTEIN 88 HOMOLOG"/>
    <property type="match status" value="1"/>
</dbReference>
<dbReference type="GO" id="GO:0005814">
    <property type="term" value="C:centriole"/>
    <property type="evidence" value="ECO:0007669"/>
    <property type="project" value="TreeGrafter"/>
</dbReference>
<dbReference type="GO" id="GO:1905515">
    <property type="term" value="P:non-motile cilium assembly"/>
    <property type="evidence" value="ECO:0007669"/>
    <property type="project" value="TreeGrafter"/>
</dbReference>
<sequence length="147" mass="16670">MYNRLSKLKLKPKLKERKVYGGLKFLVRLSNDMELPERQEYASKLKKAEKFRDLKDQQRNSPSDQKISAHSRPASSRGSLRTGTGSGKRENSKKQDDSHYSDPLGPTPNNYNRLKTGVYRGGVGGKSIKIEDDDFVNEELGDDLLPE</sequence>
<name>A0A915HEQ6_ROMCU</name>
<dbReference type="WBParaSite" id="nRc.2.0.1.t00076-RA">
    <property type="protein sequence ID" value="nRc.2.0.1.t00076-RA"/>
    <property type="gene ID" value="nRc.2.0.1.g00076"/>
</dbReference>
<proteinExistence type="predicted"/>
<accession>A0A915HEQ6</accession>
<feature type="compositionally biased region" description="Polar residues" evidence="1">
    <location>
        <begin position="59"/>
        <end position="68"/>
    </location>
</feature>
<dbReference type="GO" id="GO:0042073">
    <property type="term" value="P:intraciliary transport"/>
    <property type="evidence" value="ECO:0007669"/>
    <property type="project" value="TreeGrafter"/>
</dbReference>
<protein>
    <submittedName>
        <fullName evidence="3">Uncharacterized protein</fullName>
    </submittedName>
</protein>
<keyword evidence="2" id="KW-1185">Reference proteome</keyword>
<dbReference type="GO" id="GO:0019894">
    <property type="term" value="F:kinesin binding"/>
    <property type="evidence" value="ECO:0007669"/>
    <property type="project" value="TreeGrafter"/>
</dbReference>
<reference evidence="3" key="1">
    <citation type="submission" date="2022-11" db="UniProtKB">
        <authorList>
            <consortium name="WormBaseParasite"/>
        </authorList>
    </citation>
    <scope>IDENTIFICATION</scope>
</reference>
<organism evidence="2 3">
    <name type="scientific">Romanomermis culicivorax</name>
    <name type="common">Nematode worm</name>
    <dbReference type="NCBI Taxonomy" id="13658"/>
    <lineage>
        <taxon>Eukaryota</taxon>
        <taxon>Metazoa</taxon>
        <taxon>Ecdysozoa</taxon>
        <taxon>Nematoda</taxon>
        <taxon>Enoplea</taxon>
        <taxon>Dorylaimia</taxon>
        <taxon>Mermithida</taxon>
        <taxon>Mermithoidea</taxon>
        <taxon>Mermithidae</taxon>
        <taxon>Romanomermis</taxon>
    </lineage>
</organism>
<dbReference type="PANTHER" id="PTHR44117:SF1">
    <property type="entry name" value="INTRAFLAGELLAR TRANSPORT PROTEIN 88 HOMOLOG"/>
    <property type="match status" value="1"/>
</dbReference>
<feature type="compositionally biased region" description="Basic and acidic residues" evidence="1">
    <location>
        <begin position="46"/>
        <end position="58"/>
    </location>
</feature>
<evidence type="ECO:0000256" key="1">
    <source>
        <dbReference type="SAM" id="MobiDB-lite"/>
    </source>
</evidence>
<dbReference type="AlphaFoldDB" id="A0A915HEQ6"/>